<feature type="domain" description="SET" evidence="1">
    <location>
        <begin position="30"/>
        <end position="146"/>
    </location>
</feature>
<comment type="caution">
    <text evidence="2">The sequence shown here is derived from an EMBL/GenBank/DDBJ whole genome shotgun (WGS) entry which is preliminary data.</text>
</comment>
<dbReference type="Gene3D" id="2.170.270.10">
    <property type="entry name" value="SET domain"/>
    <property type="match status" value="1"/>
</dbReference>
<dbReference type="SUPFAM" id="SSF82199">
    <property type="entry name" value="SET domain"/>
    <property type="match status" value="1"/>
</dbReference>
<dbReference type="Pfam" id="PF21549">
    <property type="entry name" value="PRDM2_PR"/>
    <property type="match status" value="1"/>
</dbReference>
<evidence type="ECO:0000313" key="3">
    <source>
        <dbReference type="Proteomes" id="UP001208570"/>
    </source>
</evidence>
<protein>
    <recommendedName>
        <fullName evidence="1">SET domain-containing protein</fullName>
    </recommendedName>
</protein>
<dbReference type="SMART" id="SM00317">
    <property type="entry name" value="SET"/>
    <property type="match status" value="1"/>
</dbReference>
<dbReference type="Proteomes" id="UP001208570">
    <property type="component" value="Unassembled WGS sequence"/>
</dbReference>
<dbReference type="EMBL" id="JAODUP010000162">
    <property type="protein sequence ID" value="KAK2158899.1"/>
    <property type="molecule type" value="Genomic_DNA"/>
</dbReference>
<name>A0AAD9JT45_9ANNE</name>
<dbReference type="InterPro" id="IPR046341">
    <property type="entry name" value="SET_dom_sf"/>
</dbReference>
<gene>
    <name evidence="2" type="ORF">LSH36_162g08064</name>
</gene>
<keyword evidence="3" id="KW-1185">Reference proteome</keyword>
<accession>A0AAD9JT45</accession>
<organism evidence="2 3">
    <name type="scientific">Paralvinella palmiformis</name>
    <dbReference type="NCBI Taxonomy" id="53620"/>
    <lineage>
        <taxon>Eukaryota</taxon>
        <taxon>Metazoa</taxon>
        <taxon>Spiralia</taxon>
        <taxon>Lophotrochozoa</taxon>
        <taxon>Annelida</taxon>
        <taxon>Polychaeta</taxon>
        <taxon>Sedentaria</taxon>
        <taxon>Canalipalpata</taxon>
        <taxon>Terebellida</taxon>
        <taxon>Terebelliformia</taxon>
        <taxon>Alvinellidae</taxon>
        <taxon>Paralvinella</taxon>
    </lineage>
</organism>
<reference evidence="2" key="1">
    <citation type="journal article" date="2023" name="Mol. Biol. Evol.">
        <title>Third-Generation Sequencing Reveals the Adaptive Role of the Epigenome in Three Deep-Sea Polychaetes.</title>
        <authorList>
            <person name="Perez M."/>
            <person name="Aroh O."/>
            <person name="Sun Y."/>
            <person name="Lan Y."/>
            <person name="Juniper S.K."/>
            <person name="Young C.R."/>
            <person name="Angers B."/>
            <person name="Qian P.Y."/>
        </authorList>
    </citation>
    <scope>NUCLEOTIDE SEQUENCE</scope>
    <source>
        <strain evidence="2">P08H-3</strain>
    </source>
</reference>
<evidence type="ECO:0000259" key="1">
    <source>
        <dbReference type="PROSITE" id="PS50280"/>
    </source>
</evidence>
<proteinExistence type="predicted"/>
<evidence type="ECO:0000313" key="2">
    <source>
        <dbReference type="EMBL" id="KAK2158899.1"/>
    </source>
</evidence>
<dbReference type="InterPro" id="IPR001214">
    <property type="entry name" value="SET_dom"/>
</dbReference>
<dbReference type="AlphaFoldDB" id="A0AAD9JT45"/>
<sequence>MIDAYIPDEIECPDVPYGESYRAWKTLPWRYFIIKQSSLPEAGLGVFATTFISKNTWLGEYDGDIVHLPESDSSPFSVYMWNVYKNDEVAYFVDGLRPEMSNWLRFLNCPNYESQENVVVHLCYGKIFYRTTKDIIPGQELFIFYGEEYAEILNIDLDKYYDLSVA</sequence>
<dbReference type="PROSITE" id="PS50280">
    <property type="entry name" value="SET"/>
    <property type="match status" value="1"/>
</dbReference>